<dbReference type="PANTHER" id="PTHR46847">
    <property type="entry name" value="D-ALLOSE-BINDING PERIPLASMIC PROTEIN-RELATED"/>
    <property type="match status" value="1"/>
</dbReference>
<evidence type="ECO:0000256" key="4">
    <source>
        <dbReference type="SAM" id="SignalP"/>
    </source>
</evidence>
<evidence type="ECO:0000256" key="1">
    <source>
        <dbReference type="ARBA" id="ARBA00004196"/>
    </source>
</evidence>
<sequence>MSRLFRFLASTVVCASIVAGSVGAAAADDDTLVGIVVKTRTNPFFVKMTEGAAQAAEEHGVDLRSYAGNYDGDVGSQIEAIESLIAAGADGILLTPSDSSALVPVVERAREAGILVIALDTALTPASAAHATFATDNFEAGKLVGQWARAQLGDAASDARIAMLDLNTKEISVDVARDQGFLTGFGIDVKDPEDIGDEEDPRIVGHDVTQGSAEGGRRAMENLLQRNPGINVVYTINEPAAAGAYEALRSFGFEDQALIVSIDGGCPGVKNVKAGVIGATSMQFPLRMAKMGVDAVVEYADTGKLPKTGADSNFVNTGVELVTDDPVEGVPSISPEEGLEKCWG</sequence>
<dbReference type="InterPro" id="IPR028082">
    <property type="entry name" value="Peripla_BP_I"/>
</dbReference>
<dbReference type="Proteomes" id="UP000778970">
    <property type="component" value="Unassembled WGS sequence"/>
</dbReference>
<dbReference type="Gene3D" id="3.40.50.2300">
    <property type="match status" value="2"/>
</dbReference>
<dbReference type="GO" id="GO:0030313">
    <property type="term" value="C:cell envelope"/>
    <property type="evidence" value="ECO:0007669"/>
    <property type="project" value="UniProtKB-SubCell"/>
</dbReference>
<dbReference type="GO" id="GO:0030246">
    <property type="term" value="F:carbohydrate binding"/>
    <property type="evidence" value="ECO:0007669"/>
    <property type="project" value="UniProtKB-ARBA"/>
</dbReference>
<comment type="caution">
    <text evidence="6">The sequence shown here is derived from an EMBL/GenBank/DDBJ whole genome shotgun (WGS) entry which is preliminary data.</text>
</comment>
<dbReference type="SUPFAM" id="SSF53822">
    <property type="entry name" value="Periplasmic binding protein-like I"/>
    <property type="match status" value="1"/>
</dbReference>
<comment type="similarity">
    <text evidence="2">Belongs to the bacterial solute-binding protein 2 family.</text>
</comment>
<reference evidence="6" key="1">
    <citation type="submission" date="2017-08" db="EMBL/GenBank/DDBJ databases">
        <authorList>
            <person name="Imhoff J.F."/>
            <person name="Rahn T."/>
            <person name="Kuenzel S."/>
            <person name="Neulinger S.C."/>
        </authorList>
    </citation>
    <scope>NUCLEOTIDE SEQUENCE</scope>
    <source>
        <strain evidence="6">DSM 9154</strain>
    </source>
</reference>
<accession>A0A934QI51</accession>
<keyword evidence="3 4" id="KW-0732">Signal</keyword>
<keyword evidence="7" id="KW-1185">Reference proteome</keyword>
<feature type="chain" id="PRO_5036760912" evidence="4">
    <location>
        <begin position="25"/>
        <end position="344"/>
    </location>
</feature>
<dbReference type="Pfam" id="PF13407">
    <property type="entry name" value="Peripla_BP_4"/>
    <property type="match status" value="1"/>
</dbReference>
<name>A0A934QI51_9PROT</name>
<dbReference type="InterPro" id="IPR025997">
    <property type="entry name" value="SBP_2_dom"/>
</dbReference>
<feature type="signal peptide" evidence="4">
    <location>
        <begin position="1"/>
        <end position="24"/>
    </location>
</feature>
<reference evidence="6" key="2">
    <citation type="journal article" date="2020" name="Microorganisms">
        <title>Osmotic Adaptation and Compatible Solute Biosynthesis of Phototrophic Bacteria as Revealed from Genome Analyses.</title>
        <authorList>
            <person name="Imhoff J.F."/>
            <person name="Rahn T."/>
            <person name="Kunzel S."/>
            <person name="Keller A."/>
            <person name="Neulinger S.C."/>
        </authorList>
    </citation>
    <scope>NUCLEOTIDE SEQUENCE</scope>
    <source>
        <strain evidence="6">DSM 9154</strain>
    </source>
</reference>
<proteinExistence type="inferred from homology"/>
<evidence type="ECO:0000259" key="5">
    <source>
        <dbReference type="Pfam" id="PF13407"/>
    </source>
</evidence>
<evidence type="ECO:0000256" key="3">
    <source>
        <dbReference type="ARBA" id="ARBA00022729"/>
    </source>
</evidence>
<evidence type="ECO:0000313" key="6">
    <source>
        <dbReference type="EMBL" id="MBK1697203.1"/>
    </source>
</evidence>
<dbReference type="AlphaFoldDB" id="A0A934QI51"/>
<comment type="subcellular location">
    <subcellularLocation>
        <location evidence="1">Cell envelope</location>
    </subcellularLocation>
</comment>
<organism evidence="6 7">
    <name type="scientific">Rhodovibrio salinarum</name>
    <dbReference type="NCBI Taxonomy" id="1087"/>
    <lineage>
        <taxon>Bacteria</taxon>
        <taxon>Pseudomonadati</taxon>
        <taxon>Pseudomonadota</taxon>
        <taxon>Alphaproteobacteria</taxon>
        <taxon>Rhodospirillales</taxon>
        <taxon>Rhodovibrionaceae</taxon>
        <taxon>Rhodovibrio</taxon>
    </lineage>
</organism>
<dbReference type="RefSeq" id="WP_027288234.1">
    <property type="nucleotide sequence ID" value="NZ_NRRE01000022.1"/>
</dbReference>
<dbReference type="PANTHER" id="PTHR46847:SF1">
    <property type="entry name" value="D-ALLOSE-BINDING PERIPLASMIC PROTEIN-RELATED"/>
    <property type="match status" value="1"/>
</dbReference>
<dbReference type="EMBL" id="NRRE01000022">
    <property type="protein sequence ID" value="MBK1697203.1"/>
    <property type="molecule type" value="Genomic_DNA"/>
</dbReference>
<protein>
    <submittedName>
        <fullName evidence="6">Sugar ABC transporter substrate-binding protein</fullName>
    </submittedName>
</protein>
<feature type="domain" description="Periplasmic binding protein" evidence="5">
    <location>
        <begin position="33"/>
        <end position="304"/>
    </location>
</feature>
<gene>
    <name evidence="6" type="ORF">CKO21_08075</name>
</gene>
<evidence type="ECO:0000313" key="7">
    <source>
        <dbReference type="Proteomes" id="UP000778970"/>
    </source>
</evidence>
<evidence type="ECO:0000256" key="2">
    <source>
        <dbReference type="ARBA" id="ARBA00007639"/>
    </source>
</evidence>